<dbReference type="RefSeq" id="WP_106306308.1">
    <property type="nucleotide sequence ID" value="NZ_PVWO01000188.1"/>
</dbReference>
<dbReference type="OrthoDB" id="514266at2"/>
<evidence type="ECO:0000313" key="3">
    <source>
        <dbReference type="Proteomes" id="UP000238937"/>
    </source>
</evidence>
<reference evidence="2 3" key="1">
    <citation type="submission" date="2018-03" db="EMBL/GenBank/DDBJ databases">
        <title>The ancient ancestry and fast evolution of plastids.</title>
        <authorList>
            <person name="Moore K.R."/>
            <person name="Magnabosco C."/>
            <person name="Momper L."/>
            <person name="Gold D.A."/>
            <person name="Bosak T."/>
            <person name="Fournier G.P."/>
        </authorList>
    </citation>
    <scope>NUCLEOTIDE SEQUENCE [LARGE SCALE GENOMIC DNA]</scope>
    <source>
        <strain evidence="2 3">CCALA 037</strain>
    </source>
</reference>
<comment type="caution">
    <text evidence="2">The sequence shown here is derived from an EMBL/GenBank/DDBJ whole genome shotgun (WGS) entry which is preliminary data.</text>
</comment>
<keyword evidence="1" id="KW-0472">Membrane</keyword>
<keyword evidence="1" id="KW-0812">Transmembrane</keyword>
<accession>A0A2T1GD76</accession>
<keyword evidence="1" id="KW-1133">Transmembrane helix</keyword>
<dbReference type="Proteomes" id="UP000238937">
    <property type="component" value="Unassembled WGS sequence"/>
</dbReference>
<feature type="transmembrane region" description="Helical" evidence="1">
    <location>
        <begin position="76"/>
        <end position="96"/>
    </location>
</feature>
<dbReference type="EMBL" id="PVWO01000188">
    <property type="protein sequence ID" value="PSB55417.1"/>
    <property type="molecule type" value="Genomic_DNA"/>
</dbReference>
<feature type="transmembrane region" description="Helical" evidence="1">
    <location>
        <begin position="15"/>
        <end position="38"/>
    </location>
</feature>
<sequence>MLELSSIAEFSRCHCIGICAFLVPTNLGLAIATLLFTALNRSPRTIYKTIGLGILPAIVLLLHVFTWWSIGVVMLPTFILPMLASTCLAIYAYALLKPAHMRNLLLTISKISIAKYQQLLAN</sequence>
<evidence type="ECO:0000256" key="1">
    <source>
        <dbReference type="SAM" id="Phobius"/>
    </source>
</evidence>
<evidence type="ECO:0000313" key="2">
    <source>
        <dbReference type="EMBL" id="PSB55417.1"/>
    </source>
</evidence>
<keyword evidence="3" id="KW-1185">Reference proteome</keyword>
<name>A0A2T1GD76_9CYAN</name>
<organism evidence="2 3">
    <name type="scientific">Chamaesiphon polymorphus CCALA 037</name>
    <dbReference type="NCBI Taxonomy" id="2107692"/>
    <lineage>
        <taxon>Bacteria</taxon>
        <taxon>Bacillati</taxon>
        <taxon>Cyanobacteriota</taxon>
        <taxon>Cyanophyceae</taxon>
        <taxon>Gomontiellales</taxon>
        <taxon>Chamaesiphonaceae</taxon>
        <taxon>Chamaesiphon</taxon>
    </lineage>
</organism>
<dbReference type="AlphaFoldDB" id="A0A2T1GD76"/>
<protein>
    <submittedName>
        <fullName evidence="2">Uncharacterized protein</fullName>
    </submittedName>
</protein>
<proteinExistence type="predicted"/>
<gene>
    <name evidence="2" type="ORF">C7B77_15120</name>
</gene>
<feature type="transmembrane region" description="Helical" evidence="1">
    <location>
        <begin position="50"/>
        <end position="70"/>
    </location>
</feature>